<dbReference type="RefSeq" id="WP_166524307.1">
    <property type="nucleotide sequence ID" value="NZ_JAAABI010000005.1"/>
</dbReference>
<accession>A0A964TEV1</accession>
<gene>
    <name evidence="3" type="ORF">GTQ34_13265</name>
</gene>
<evidence type="ECO:0000256" key="2">
    <source>
        <dbReference type="SAM" id="SignalP"/>
    </source>
</evidence>
<name>A0A964TEV1_9FLAO</name>
<keyword evidence="1" id="KW-0472">Membrane</keyword>
<feature type="signal peptide" evidence="2">
    <location>
        <begin position="1"/>
        <end position="21"/>
    </location>
</feature>
<dbReference type="Proteomes" id="UP000667650">
    <property type="component" value="Unassembled WGS sequence"/>
</dbReference>
<reference evidence="3" key="1">
    <citation type="submission" date="2020-01" db="EMBL/GenBank/DDBJ databases">
        <title>Muricauda ochracea sp. nov., isolated from a tidal flat of Garorim bay in Korea.</title>
        <authorList>
            <person name="Kim D."/>
            <person name="Yoo Y."/>
            <person name="Kim J.-J."/>
        </authorList>
    </citation>
    <scope>NUCLEOTIDE SEQUENCE</scope>
    <source>
        <strain evidence="3">JGD-17</strain>
    </source>
</reference>
<evidence type="ECO:0000313" key="4">
    <source>
        <dbReference type="Proteomes" id="UP000667650"/>
    </source>
</evidence>
<evidence type="ECO:0000256" key="1">
    <source>
        <dbReference type="SAM" id="Phobius"/>
    </source>
</evidence>
<keyword evidence="2" id="KW-0732">Signal</keyword>
<keyword evidence="4" id="KW-1185">Reference proteome</keyword>
<dbReference type="AlphaFoldDB" id="A0A964TEV1"/>
<feature type="transmembrane region" description="Helical" evidence="1">
    <location>
        <begin position="87"/>
        <end position="107"/>
    </location>
</feature>
<dbReference type="EMBL" id="JAAABI010000005">
    <property type="protein sequence ID" value="NAY92886.1"/>
    <property type="molecule type" value="Genomic_DNA"/>
</dbReference>
<protein>
    <submittedName>
        <fullName evidence="3">Uncharacterized protein</fullName>
    </submittedName>
</protein>
<feature type="chain" id="PRO_5037431589" evidence="2">
    <location>
        <begin position="22"/>
        <end position="120"/>
    </location>
</feature>
<keyword evidence="1" id="KW-0812">Transmembrane</keyword>
<keyword evidence="1" id="KW-1133">Transmembrane helix</keyword>
<evidence type="ECO:0000313" key="3">
    <source>
        <dbReference type="EMBL" id="NAY92886.1"/>
    </source>
</evidence>
<proteinExistence type="predicted"/>
<organism evidence="3 4">
    <name type="scientific">Flagellimonas ochracea</name>
    <dbReference type="NCBI Taxonomy" id="2696472"/>
    <lineage>
        <taxon>Bacteria</taxon>
        <taxon>Pseudomonadati</taxon>
        <taxon>Bacteroidota</taxon>
        <taxon>Flavobacteriia</taxon>
        <taxon>Flavobacteriales</taxon>
        <taxon>Flavobacteriaceae</taxon>
        <taxon>Flagellimonas</taxon>
    </lineage>
</organism>
<comment type="caution">
    <text evidence="3">The sequence shown here is derived from an EMBL/GenBank/DDBJ whole genome shotgun (WGS) entry which is preliminary data.</text>
</comment>
<sequence>MKKLSMLTALLILFNSCYSYKSLEFPEMDFVVGEKYEIRVGDREMEKVLVNQVTDSTIIVLQNKTEITIKKSMVTESKLRKFSMGKTIAACTLGVLLTIVTIGTISWSSGSGNGATFECC</sequence>